<dbReference type="InterPro" id="IPR011042">
    <property type="entry name" value="6-blade_b-propeller_TolB-like"/>
</dbReference>
<evidence type="ECO:0000313" key="4">
    <source>
        <dbReference type="EMBL" id="NLW34606.1"/>
    </source>
</evidence>
<feature type="chain" id="PRO_5036733296" description="TolB N-terminal domain-containing protein" evidence="2">
    <location>
        <begin position="23"/>
        <end position="426"/>
    </location>
</feature>
<reference evidence="4" key="2">
    <citation type="submission" date="2020-01" db="EMBL/GenBank/DDBJ databases">
        <authorList>
            <person name="Campanaro S."/>
        </authorList>
    </citation>
    <scope>NUCLEOTIDE SEQUENCE</scope>
    <source>
        <strain evidence="4">AS06rmzACSIP_7</strain>
    </source>
</reference>
<comment type="caution">
    <text evidence="4">The sequence shown here is derived from an EMBL/GenBank/DDBJ whole genome shotgun (WGS) entry which is preliminary data.</text>
</comment>
<organism evidence="4 5">
    <name type="scientific">Syntrophorhabdus aromaticivorans</name>
    <dbReference type="NCBI Taxonomy" id="328301"/>
    <lineage>
        <taxon>Bacteria</taxon>
        <taxon>Pseudomonadati</taxon>
        <taxon>Thermodesulfobacteriota</taxon>
        <taxon>Syntrophorhabdia</taxon>
        <taxon>Syntrophorhabdales</taxon>
        <taxon>Syntrophorhabdaceae</taxon>
        <taxon>Syntrophorhabdus</taxon>
    </lineage>
</organism>
<dbReference type="Pfam" id="PF07676">
    <property type="entry name" value="PD40"/>
    <property type="match status" value="4"/>
</dbReference>
<dbReference type="PANTHER" id="PTHR36842">
    <property type="entry name" value="PROTEIN TOLB HOMOLOG"/>
    <property type="match status" value="1"/>
</dbReference>
<accession>A0A971S014</accession>
<dbReference type="GO" id="GO:0015031">
    <property type="term" value="P:protein transport"/>
    <property type="evidence" value="ECO:0007669"/>
    <property type="project" value="InterPro"/>
</dbReference>
<dbReference type="Proteomes" id="UP000777265">
    <property type="component" value="Unassembled WGS sequence"/>
</dbReference>
<comment type="similarity">
    <text evidence="1">Belongs to the TolB family.</text>
</comment>
<dbReference type="AlphaFoldDB" id="A0A971S014"/>
<name>A0A971S014_9BACT</name>
<sequence>MTRLRLVIVLLFLVVAASTVQAKVYLDVYGKSYKKITIAVPGFNSERTDKLKTDMSGLLNQDLDMSGFFIVAPNSLFDRELSNEGIEKKDIRFTNWRSIGVELLCKGRLVQTNGELALEAYLYDTFEGSTVLAKRYRAKPEEWRKMVHRLADDILFAVTGEKGIMGSRVIFVGGSSRNKDIYTASIDGTGVRRVTSFRNITVSPSISPDGRYLAYTSYKEGKPNLFIMDLETGRDVYAERDEGMKLGTTWTGKSTLGYAKTSGKYSTIYTVDPAGGKKKAVLTKEGILASPSFSPDGTKMVFVSDMYGTPQIFIKNLGSGETKRLTYSGNYNTSPSFSPKGDLIAFVAKVDGAFEICTMGIDGSNQRVLTSGGINDSPQFSPCGRYIIYSSKRGSRYTVYVMLYNGENKRVLKFTNSDEEQPKFVP</sequence>
<feature type="domain" description="TolB N-terminal" evidence="3">
    <location>
        <begin position="25"/>
        <end position="129"/>
    </location>
</feature>
<evidence type="ECO:0000256" key="1">
    <source>
        <dbReference type="ARBA" id="ARBA00009820"/>
    </source>
</evidence>
<protein>
    <recommendedName>
        <fullName evidence="3">TolB N-terminal domain-containing protein</fullName>
    </recommendedName>
</protein>
<dbReference type="GO" id="GO:0042597">
    <property type="term" value="C:periplasmic space"/>
    <property type="evidence" value="ECO:0007669"/>
    <property type="project" value="InterPro"/>
</dbReference>
<dbReference type="Gene3D" id="2.120.10.30">
    <property type="entry name" value="TolB, C-terminal domain"/>
    <property type="match status" value="2"/>
</dbReference>
<evidence type="ECO:0000313" key="5">
    <source>
        <dbReference type="Proteomes" id="UP000777265"/>
    </source>
</evidence>
<dbReference type="Gene3D" id="3.40.50.10070">
    <property type="entry name" value="TolB, N-terminal domain"/>
    <property type="match status" value="1"/>
</dbReference>
<gene>
    <name evidence="4" type="ORF">GXY80_03860</name>
</gene>
<dbReference type="Pfam" id="PF04052">
    <property type="entry name" value="TolB_N"/>
    <property type="match status" value="1"/>
</dbReference>
<reference evidence="4" key="1">
    <citation type="journal article" date="2020" name="Biotechnol. Biofuels">
        <title>New insights from the biogas microbiome by comprehensive genome-resolved metagenomics of nearly 1600 species originating from multiple anaerobic digesters.</title>
        <authorList>
            <person name="Campanaro S."/>
            <person name="Treu L."/>
            <person name="Rodriguez-R L.M."/>
            <person name="Kovalovszki A."/>
            <person name="Ziels R.M."/>
            <person name="Maus I."/>
            <person name="Zhu X."/>
            <person name="Kougias P.G."/>
            <person name="Basile A."/>
            <person name="Luo G."/>
            <person name="Schluter A."/>
            <person name="Konstantinidis K.T."/>
            <person name="Angelidaki I."/>
        </authorList>
    </citation>
    <scope>NUCLEOTIDE SEQUENCE</scope>
    <source>
        <strain evidence="4">AS06rmzACSIP_7</strain>
    </source>
</reference>
<proteinExistence type="inferred from homology"/>
<keyword evidence="2" id="KW-0732">Signal</keyword>
<feature type="signal peptide" evidence="2">
    <location>
        <begin position="1"/>
        <end position="22"/>
    </location>
</feature>
<dbReference type="EMBL" id="JAAYEE010000069">
    <property type="protein sequence ID" value="NLW34606.1"/>
    <property type="molecule type" value="Genomic_DNA"/>
</dbReference>
<dbReference type="PANTHER" id="PTHR36842:SF1">
    <property type="entry name" value="PROTEIN TOLB"/>
    <property type="match status" value="1"/>
</dbReference>
<evidence type="ECO:0000259" key="3">
    <source>
        <dbReference type="Pfam" id="PF04052"/>
    </source>
</evidence>
<dbReference type="InterPro" id="IPR011659">
    <property type="entry name" value="WD40"/>
</dbReference>
<dbReference type="InterPro" id="IPR007195">
    <property type="entry name" value="TolB_N"/>
</dbReference>
<dbReference type="SUPFAM" id="SSF52964">
    <property type="entry name" value="TolB, N-terminal domain"/>
    <property type="match status" value="1"/>
</dbReference>
<evidence type="ECO:0000256" key="2">
    <source>
        <dbReference type="SAM" id="SignalP"/>
    </source>
</evidence>
<dbReference type="SUPFAM" id="SSF69304">
    <property type="entry name" value="Tricorn protease N-terminal domain"/>
    <property type="match status" value="1"/>
</dbReference>